<reference evidence="2 3" key="1">
    <citation type="submission" date="2024-01" db="EMBL/GenBank/DDBJ databases">
        <title>Genome assemblies of Stephania.</title>
        <authorList>
            <person name="Yang L."/>
        </authorList>
    </citation>
    <scope>NUCLEOTIDE SEQUENCE [LARGE SCALE GENOMIC DNA]</scope>
    <source>
        <strain evidence="2">YNDBR</strain>
        <tissue evidence="2">Leaf</tissue>
    </source>
</reference>
<proteinExistence type="predicted"/>
<feature type="compositionally biased region" description="Acidic residues" evidence="1">
    <location>
        <begin position="105"/>
        <end position="136"/>
    </location>
</feature>
<evidence type="ECO:0000313" key="3">
    <source>
        <dbReference type="Proteomes" id="UP001420932"/>
    </source>
</evidence>
<name>A0AAP0LEX6_9MAGN</name>
<dbReference type="EMBL" id="JBBNAF010000001">
    <property type="protein sequence ID" value="KAK9170037.1"/>
    <property type="molecule type" value="Genomic_DNA"/>
</dbReference>
<dbReference type="AlphaFoldDB" id="A0AAP0LEX6"/>
<accession>A0AAP0LEX6</accession>
<organism evidence="2 3">
    <name type="scientific">Stephania yunnanensis</name>
    <dbReference type="NCBI Taxonomy" id="152371"/>
    <lineage>
        <taxon>Eukaryota</taxon>
        <taxon>Viridiplantae</taxon>
        <taxon>Streptophyta</taxon>
        <taxon>Embryophyta</taxon>
        <taxon>Tracheophyta</taxon>
        <taxon>Spermatophyta</taxon>
        <taxon>Magnoliopsida</taxon>
        <taxon>Ranunculales</taxon>
        <taxon>Menispermaceae</taxon>
        <taxon>Menispermoideae</taxon>
        <taxon>Cissampelideae</taxon>
        <taxon>Stephania</taxon>
    </lineage>
</organism>
<keyword evidence="3" id="KW-1185">Reference proteome</keyword>
<dbReference type="Proteomes" id="UP001420932">
    <property type="component" value="Unassembled WGS sequence"/>
</dbReference>
<protein>
    <submittedName>
        <fullName evidence="2">Uncharacterized protein</fullName>
    </submittedName>
</protein>
<gene>
    <name evidence="2" type="ORF">Syun_002177</name>
</gene>
<evidence type="ECO:0000313" key="2">
    <source>
        <dbReference type="EMBL" id="KAK9170037.1"/>
    </source>
</evidence>
<evidence type="ECO:0000256" key="1">
    <source>
        <dbReference type="SAM" id="MobiDB-lite"/>
    </source>
</evidence>
<sequence>MYWNRINRSWDSDSKVHCINFLCMKGKERGGGVANEESNGGVAYEESRGGNAIYRGPPPVCYAFVLVHRSNARADGRVNRATLGPMESACEQRSMQRKEIGGGVAEDDDDESGDEINQDDDGDDGGNSDGDDDESGLEGGLAGVVCVEKGRG</sequence>
<feature type="region of interest" description="Disordered" evidence="1">
    <location>
        <begin position="75"/>
        <end position="152"/>
    </location>
</feature>
<comment type="caution">
    <text evidence="2">The sequence shown here is derived from an EMBL/GenBank/DDBJ whole genome shotgun (WGS) entry which is preliminary data.</text>
</comment>